<proteinExistence type="predicted"/>
<dbReference type="InterPro" id="IPR036465">
    <property type="entry name" value="vWFA_dom_sf"/>
</dbReference>
<keyword evidence="3" id="KW-1185">Reference proteome</keyword>
<feature type="chain" id="PRO_5046960788" evidence="1">
    <location>
        <begin position="21"/>
        <end position="240"/>
    </location>
</feature>
<keyword evidence="1" id="KW-0732">Signal</keyword>
<dbReference type="SUPFAM" id="SSF53300">
    <property type="entry name" value="vWA-like"/>
    <property type="match status" value="1"/>
</dbReference>
<gene>
    <name evidence="2" type="ORF">RZS32_014300</name>
</gene>
<reference evidence="2 3" key="1">
    <citation type="submission" date="2024-02" db="EMBL/GenBank/DDBJ databases">
        <title>Roseovarius strain W115 nov., isolated from a marine algae.</title>
        <authorList>
            <person name="Lee M.W."/>
            <person name="Lee J.K."/>
            <person name="Kim J.M."/>
            <person name="Choi D.G."/>
            <person name="Baek J.H."/>
            <person name="Bayburt H."/>
            <person name="Jung J.J."/>
            <person name="Han D.M."/>
            <person name="Jeon C.O."/>
        </authorList>
    </citation>
    <scope>NUCLEOTIDE SEQUENCE [LARGE SCALE GENOMIC DNA]</scope>
    <source>
        <strain evidence="2 3">W115</strain>
    </source>
</reference>
<evidence type="ECO:0000313" key="3">
    <source>
        <dbReference type="Proteomes" id="UP001281305"/>
    </source>
</evidence>
<dbReference type="EMBL" id="CP146606">
    <property type="protein sequence ID" value="WYK17566.1"/>
    <property type="molecule type" value="Genomic_DNA"/>
</dbReference>
<dbReference type="Proteomes" id="UP001281305">
    <property type="component" value="Chromosome"/>
</dbReference>
<name>A0ABZ2TCX9_9RHOB</name>
<accession>A0ABZ2TCX9</accession>
<feature type="signal peptide" evidence="1">
    <location>
        <begin position="1"/>
        <end position="20"/>
    </location>
</feature>
<organism evidence="2 3">
    <name type="scientific">Roseovarius rhodophyticola</name>
    <dbReference type="NCBI Taxonomy" id="3080827"/>
    <lineage>
        <taxon>Bacteria</taxon>
        <taxon>Pseudomonadati</taxon>
        <taxon>Pseudomonadota</taxon>
        <taxon>Alphaproteobacteria</taxon>
        <taxon>Rhodobacterales</taxon>
        <taxon>Roseobacteraceae</taxon>
        <taxon>Roseovarius</taxon>
    </lineage>
</organism>
<dbReference type="InterPro" id="IPR010607">
    <property type="entry name" value="DUF1194"/>
</dbReference>
<evidence type="ECO:0000256" key="1">
    <source>
        <dbReference type="SAM" id="SignalP"/>
    </source>
</evidence>
<evidence type="ECO:0000313" key="2">
    <source>
        <dbReference type="EMBL" id="WYK17566.1"/>
    </source>
</evidence>
<sequence length="240" mass="26209">MIRTTLFALAVLLATSAAQAQCRQALALGLDVSGSVDAREYRLQLDGLATALTSDDVRAAFLAVPERPVRLMIYEWSGLSNQRIITPWSTIRSSTELDQIAANLLSTNQRFTNDATTAIAAAMLFGASQLAQQSECWKKTLDISGDGPANVGAHPQAITEEMLGDMTINGLVIGPKSRANTTKNLNNVKSLLTYYSEFVLRGPGAFVESADKHKDFTEAMRRKLIRELRLPNLSLLRPTK</sequence>
<protein>
    <submittedName>
        <fullName evidence="2">DUF1194 domain-containing protein</fullName>
    </submittedName>
</protein>
<dbReference type="Pfam" id="PF06707">
    <property type="entry name" value="DUF1194"/>
    <property type="match status" value="1"/>
</dbReference>
<dbReference type="RefSeq" id="WP_317057638.1">
    <property type="nucleotide sequence ID" value="NZ_CP146606.1"/>
</dbReference>